<dbReference type="FunFam" id="1.10.510.10:FF:000095">
    <property type="entry name" value="protein STRUBBELIG-RECEPTOR FAMILY 8"/>
    <property type="match status" value="1"/>
</dbReference>
<feature type="domain" description="Protein kinase" evidence="15">
    <location>
        <begin position="323"/>
        <end position="593"/>
    </location>
</feature>
<reference evidence="16 17" key="1">
    <citation type="journal article" date="2021" name="Commun. Biol.">
        <title>The genome of Shorea leprosula (Dipterocarpaceae) highlights the ecological relevance of drought in aseasonal tropical rainforests.</title>
        <authorList>
            <person name="Ng K.K.S."/>
            <person name="Kobayashi M.J."/>
            <person name="Fawcett J.A."/>
            <person name="Hatakeyama M."/>
            <person name="Paape T."/>
            <person name="Ng C.H."/>
            <person name="Ang C.C."/>
            <person name="Tnah L.H."/>
            <person name="Lee C.T."/>
            <person name="Nishiyama T."/>
            <person name="Sese J."/>
            <person name="O'Brien M.J."/>
            <person name="Copetti D."/>
            <person name="Mohd Noor M.I."/>
            <person name="Ong R.C."/>
            <person name="Putra M."/>
            <person name="Sireger I.Z."/>
            <person name="Indrioko S."/>
            <person name="Kosugi Y."/>
            <person name="Izuno A."/>
            <person name="Isagi Y."/>
            <person name="Lee S.L."/>
            <person name="Shimizu K.K."/>
        </authorList>
    </citation>
    <scope>NUCLEOTIDE SEQUENCE [LARGE SCALE GENOMIC DNA]</scope>
    <source>
        <strain evidence="16">214</strain>
    </source>
</reference>
<keyword evidence="5 14" id="KW-0732">Signal</keyword>
<dbReference type="GO" id="GO:0005524">
    <property type="term" value="F:ATP binding"/>
    <property type="evidence" value="ECO:0007669"/>
    <property type="project" value="UniProtKB-UniRule"/>
</dbReference>
<dbReference type="InterPro" id="IPR011009">
    <property type="entry name" value="Kinase-like_dom_sf"/>
</dbReference>
<evidence type="ECO:0000313" key="17">
    <source>
        <dbReference type="Proteomes" id="UP001054252"/>
    </source>
</evidence>
<dbReference type="FunFam" id="3.30.200.20:FF:000307">
    <property type="entry name" value="pollen receptor-like kinase 1"/>
    <property type="match status" value="1"/>
</dbReference>
<feature type="binding site" evidence="11">
    <location>
        <position position="360"/>
    </location>
    <ligand>
        <name>ATP</name>
        <dbReference type="ChEBI" id="CHEBI:30616"/>
    </ligand>
</feature>
<evidence type="ECO:0000256" key="4">
    <source>
        <dbReference type="ARBA" id="ARBA00022692"/>
    </source>
</evidence>
<organism evidence="16 17">
    <name type="scientific">Rubroshorea leprosula</name>
    <dbReference type="NCBI Taxonomy" id="152421"/>
    <lineage>
        <taxon>Eukaryota</taxon>
        <taxon>Viridiplantae</taxon>
        <taxon>Streptophyta</taxon>
        <taxon>Embryophyta</taxon>
        <taxon>Tracheophyta</taxon>
        <taxon>Spermatophyta</taxon>
        <taxon>Magnoliopsida</taxon>
        <taxon>eudicotyledons</taxon>
        <taxon>Gunneridae</taxon>
        <taxon>Pentapetalae</taxon>
        <taxon>rosids</taxon>
        <taxon>malvids</taxon>
        <taxon>Malvales</taxon>
        <taxon>Dipterocarpaceae</taxon>
        <taxon>Rubroshorea</taxon>
    </lineage>
</organism>
<evidence type="ECO:0000256" key="11">
    <source>
        <dbReference type="PROSITE-ProRule" id="PRU10141"/>
    </source>
</evidence>
<dbReference type="InterPro" id="IPR013210">
    <property type="entry name" value="LRR_N_plant-typ"/>
</dbReference>
<dbReference type="InterPro" id="IPR032675">
    <property type="entry name" value="LRR_dom_sf"/>
</dbReference>
<dbReference type="SUPFAM" id="SSF52058">
    <property type="entry name" value="L domain-like"/>
    <property type="match status" value="1"/>
</dbReference>
<dbReference type="InterPro" id="IPR001245">
    <property type="entry name" value="Ser-Thr/Tyr_kinase_cat_dom"/>
</dbReference>
<evidence type="ECO:0000256" key="14">
    <source>
        <dbReference type="SAM" id="SignalP"/>
    </source>
</evidence>
<dbReference type="Pfam" id="PF07714">
    <property type="entry name" value="PK_Tyr_Ser-Thr"/>
    <property type="match status" value="1"/>
</dbReference>
<dbReference type="Pfam" id="PF08263">
    <property type="entry name" value="LRRNT_2"/>
    <property type="match status" value="1"/>
</dbReference>
<proteinExistence type="predicted"/>
<evidence type="ECO:0000256" key="3">
    <source>
        <dbReference type="ARBA" id="ARBA00022614"/>
    </source>
</evidence>
<keyword evidence="9 13" id="KW-1133">Transmembrane helix</keyword>
<dbReference type="AlphaFoldDB" id="A0AAV5HVZ1"/>
<feature type="chain" id="PRO_5043439401" description="Protein kinase domain-containing protein" evidence="14">
    <location>
        <begin position="23"/>
        <end position="627"/>
    </location>
</feature>
<keyword evidence="7 11" id="KW-0547">Nucleotide-binding</keyword>
<accession>A0AAV5HVZ1</accession>
<evidence type="ECO:0000256" key="10">
    <source>
        <dbReference type="ARBA" id="ARBA00023136"/>
    </source>
</evidence>
<name>A0AAV5HVZ1_9ROSI</name>
<keyword evidence="4 13" id="KW-0812">Transmembrane</keyword>
<evidence type="ECO:0000256" key="8">
    <source>
        <dbReference type="ARBA" id="ARBA00022840"/>
    </source>
</evidence>
<keyword evidence="3" id="KW-0433">Leucine-rich repeat</keyword>
<evidence type="ECO:0000259" key="15">
    <source>
        <dbReference type="PROSITE" id="PS50011"/>
    </source>
</evidence>
<evidence type="ECO:0000256" key="1">
    <source>
        <dbReference type="ARBA" id="ARBA00004370"/>
    </source>
</evidence>
<evidence type="ECO:0000256" key="12">
    <source>
        <dbReference type="SAM" id="MobiDB-lite"/>
    </source>
</evidence>
<feature type="region of interest" description="Disordered" evidence="12">
    <location>
        <begin position="595"/>
        <end position="627"/>
    </location>
</feature>
<gene>
    <name evidence="16" type="ORF">SLEP1_g3355</name>
</gene>
<protein>
    <recommendedName>
        <fullName evidence="15">Protein kinase domain-containing protein</fullName>
    </recommendedName>
</protein>
<feature type="region of interest" description="Disordered" evidence="12">
    <location>
        <begin position="213"/>
        <end position="243"/>
    </location>
</feature>
<evidence type="ECO:0000256" key="5">
    <source>
        <dbReference type="ARBA" id="ARBA00022729"/>
    </source>
</evidence>
<keyword evidence="10 13" id="KW-0472">Membrane</keyword>
<dbReference type="SUPFAM" id="SSF56112">
    <property type="entry name" value="Protein kinase-like (PK-like)"/>
    <property type="match status" value="1"/>
</dbReference>
<evidence type="ECO:0000256" key="6">
    <source>
        <dbReference type="ARBA" id="ARBA00022737"/>
    </source>
</evidence>
<dbReference type="EMBL" id="BPVZ01000003">
    <property type="protein sequence ID" value="GKU89185.1"/>
    <property type="molecule type" value="Genomic_DNA"/>
</dbReference>
<dbReference type="InterPro" id="IPR001611">
    <property type="entry name" value="Leu-rich_rpt"/>
</dbReference>
<evidence type="ECO:0000256" key="7">
    <source>
        <dbReference type="ARBA" id="ARBA00022741"/>
    </source>
</evidence>
<evidence type="ECO:0000256" key="13">
    <source>
        <dbReference type="SAM" id="Phobius"/>
    </source>
</evidence>
<feature type="transmembrane region" description="Helical" evidence="13">
    <location>
        <begin position="249"/>
        <end position="274"/>
    </location>
</feature>
<feature type="compositionally biased region" description="Polar residues" evidence="12">
    <location>
        <begin position="600"/>
        <end position="627"/>
    </location>
</feature>
<keyword evidence="8 11" id="KW-0067">ATP-binding</keyword>
<dbReference type="InterPro" id="IPR017441">
    <property type="entry name" value="Protein_kinase_ATP_BS"/>
</dbReference>
<sequence>MGKKMNLLLILFMVATFSSITADPVEDKNALLDFLHNIQQSRSRPLNWNTKIPVCGNWTGVTCNMDQSRVVVLRLPGMGLRGSIPANTLSRLSWLHILSLRSNSFSGSIPPDFSELRNLTALYLQINKFSGALPDFSAWNNLTIVDLSNNGFNGSIPISVSNLTHLVALNLSNNSLSGSIPDLNMPSLQQLNLTNNNLTGVVPRSLQRFPSSSFSGNNLSPETALPPTLPSQAPEGQPPSKTGKVSEPALLGIVLGGCVLGFLIVALLMILCYYNREGEQGLASKSQKKDVMKKKGSESQDQNNRLVFFEGCNLAFDLEDLLRASAEVLGKGTFGVTYKAALEDASTVAVKRLKEVSVAKREFEQQTEVVGSIKHENVSALRAYFFSKDEKLVVHDFYDQGSVSAMLHGKREGRETLDWETRLKIAVGAARGIAHIHTQNGEKLVHGNIKASNIFLNSGGYGCVSDIGLATLMSPVPPTAMRAAGYRAPEVTDSRKTTQISDVYSFGVLVLELLTGKSPTHVAGGDQVVHLVRWVHSVVREEWTAEVFDVELLKFPNIEEEMVEMLQIGMRCVVKMPDQRPKMQDVVRMLEEIRAGYTGDQPSSETSASTPVRRTAEVGSSSSVRVP</sequence>
<dbReference type="InterPro" id="IPR050994">
    <property type="entry name" value="At_inactive_RLKs"/>
</dbReference>
<keyword evidence="17" id="KW-1185">Reference proteome</keyword>
<dbReference type="GO" id="GO:0004672">
    <property type="term" value="F:protein kinase activity"/>
    <property type="evidence" value="ECO:0007669"/>
    <property type="project" value="InterPro"/>
</dbReference>
<dbReference type="GO" id="GO:0016020">
    <property type="term" value="C:membrane"/>
    <property type="evidence" value="ECO:0007669"/>
    <property type="project" value="UniProtKB-SubCell"/>
</dbReference>
<evidence type="ECO:0000256" key="9">
    <source>
        <dbReference type="ARBA" id="ARBA00022989"/>
    </source>
</evidence>
<dbReference type="Gene3D" id="3.30.200.20">
    <property type="entry name" value="Phosphorylase Kinase, domain 1"/>
    <property type="match status" value="1"/>
</dbReference>
<dbReference type="Proteomes" id="UP001054252">
    <property type="component" value="Unassembled WGS sequence"/>
</dbReference>
<dbReference type="PANTHER" id="PTHR48010:SF1">
    <property type="entry name" value="PROTEIN KINASE DOMAIN-CONTAINING PROTEIN"/>
    <property type="match status" value="1"/>
</dbReference>
<dbReference type="FunFam" id="3.80.10.10:FF:000234">
    <property type="entry name" value="Probable inactive receptor kinase RLK902"/>
    <property type="match status" value="1"/>
</dbReference>
<dbReference type="InterPro" id="IPR000719">
    <property type="entry name" value="Prot_kinase_dom"/>
</dbReference>
<evidence type="ECO:0000256" key="2">
    <source>
        <dbReference type="ARBA" id="ARBA00022553"/>
    </source>
</evidence>
<dbReference type="Gene3D" id="3.80.10.10">
    <property type="entry name" value="Ribonuclease Inhibitor"/>
    <property type="match status" value="2"/>
</dbReference>
<evidence type="ECO:0000313" key="16">
    <source>
        <dbReference type="EMBL" id="GKU89185.1"/>
    </source>
</evidence>
<keyword evidence="6" id="KW-0677">Repeat</keyword>
<dbReference type="PROSITE" id="PS00107">
    <property type="entry name" value="PROTEIN_KINASE_ATP"/>
    <property type="match status" value="1"/>
</dbReference>
<dbReference type="PROSITE" id="PS50011">
    <property type="entry name" value="PROTEIN_KINASE_DOM"/>
    <property type="match status" value="1"/>
</dbReference>
<dbReference type="Gene3D" id="1.10.510.10">
    <property type="entry name" value="Transferase(Phosphotransferase) domain 1"/>
    <property type="match status" value="1"/>
</dbReference>
<dbReference type="Pfam" id="PF00560">
    <property type="entry name" value="LRR_1"/>
    <property type="match status" value="4"/>
</dbReference>
<comment type="caution">
    <text evidence="16">The sequence shown here is derived from an EMBL/GenBank/DDBJ whole genome shotgun (WGS) entry which is preliminary data.</text>
</comment>
<feature type="signal peptide" evidence="14">
    <location>
        <begin position="1"/>
        <end position="22"/>
    </location>
</feature>
<dbReference type="PANTHER" id="PTHR48010">
    <property type="entry name" value="OS05G0588300 PROTEIN"/>
    <property type="match status" value="1"/>
</dbReference>
<comment type="subcellular location">
    <subcellularLocation>
        <location evidence="1">Membrane</location>
    </subcellularLocation>
</comment>
<keyword evidence="2" id="KW-0597">Phosphoprotein</keyword>